<reference evidence="2 3" key="1">
    <citation type="journal article" date="2014" name="Int. J. Syst. Evol. Microbiol.">
        <title>Nocardia vulneris sp. nov., isolated from wounds of human patients in North America.</title>
        <authorList>
            <person name="Lasker B.A."/>
            <person name="Bell M."/>
            <person name="Klenk H.P."/>
            <person name="Sproer C."/>
            <person name="Schumann C."/>
            <person name="Schumann P."/>
            <person name="Brown J.M."/>
        </authorList>
    </citation>
    <scope>NUCLEOTIDE SEQUENCE [LARGE SCALE GENOMIC DNA]</scope>
    <source>
        <strain evidence="2 3">W9851</strain>
    </source>
</reference>
<keyword evidence="2" id="KW-0131">Cell cycle</keyword>
<dbReference type="PANTHER" id="PTHR13504">
    <property type="entry name" value="FIDO DOMAIN-CONTAINING PROTEIN DDB_G0283145"/>
    <property type="match status" value="1"/>
</dbReference>
<accession>A0ABR4Z9T1</accession>
<dbReference type="InterPro" id="IPR036597">
    <property type="entry name" value="Fido-like_dom_sf"/>
</dbReference>
<dbReference type="PANTHER" id="PTHR13504:SF33">
    <property type="entry name" value="FIC FAMILY PROTEIN"/>
    <property type="match status" value="1"/>
</dbReference>
<dbReference type="GO" id="GO:0051301">
    <property type="term" value="P:cell division"/>
    <property type="evidence" value="ECO:0007669"/>
    <property type="project" value="UniProtKB-KW"/>
</dbReference>
<dbReference type="Pfam" id="PF02661">
    <property type="entry name" value="Fic"/>
    <property type="match status" value="1"/>
</dbReference>
<dbReference type="InterPro" id="IPR025230">
    <property type="entry name" value="DUF4172"/>
</dbReference>
<keyword evidence="3" id="KW-1185">Reference proteome</keyword>
<protein>
    <submittedName>
        <fullName evidence="2">Cell division protein Fic</fullName>
    </submittedName>
</protein>
<dbReference type="SUPFAM" id="SSF140931">
    <property type="entry name" value="Fic-like"/>
    <property type="match status" value="1"/>
</dbReference>
<feature type="domain" description="Fido" evidence="1">
    <location>
        <begin position="119"/>
        <end position="276"/>
    </location>
</feature>
<dbReference type="EMBL" id="JNFP01000037">
    <property type="protein sequence ID" value="KIA62008.1"/>
    <property type="molecule type" value="Genomic_DNA"/>
</dbReference>
<dbReference type="InterPro" id="IPR040198">
    <property type="entry name" value="Fido_containing"/>
</dbReference>
<dbReference type="Pfam" id="PF13776">
    <property type="entry name" value="DUF4172"/>
    <property type="match status" value="1"/>
</dbReference>
<dbReference type="PROSITE" id="PS51459">
    <property type="entry name" value="FIDO"/>
    <property type="match status" value="1"/>
</dbReference>
<evidence type="ECO:0000313" key="3">
    <source>
        <dbReference type="Proteomes" id="UP000031364"/>
    </source>
</evidence>
<dbReference type="Proteomes" id="UP000031364">
    <property type="component" value="Unassembled WGS sequence"/>
</dbReference>
<proteinExistence type="predicted"/>
<keyword evidence="2" id="KW-0132">Cell division</keyword>
<evidence type="ECO:0000313" key="2">
    <source>
        <dbReference type="EMBL" id="KIA62008.1"/>
    </source>
</evidence>
<organism evidence="2 3">
    <name type="scientific">Nocardia vulneris</name>
    <dbReference type="NCBI Taxonomy" id="1141657"/>
    <lineage>
        <taxon>Bacteria</taxon>
        <taxon>Bacillati</taxon>
        <taxon>Actinomycetota</taxon>
        <taxon>Actinomycetes</taxon>
        <taxon>Mycobacteriales</taxon>
        <taxon>Nocardiaceae</taxon>
        <taxon>Nocardia</taxon>
    </lineage>
</organism>
<gene>
    <name evidence="2" type="ORF">FG87_27580</name>
</gene>
<name>A0ABR4Z9T1_9NOCA</name>
<comment type="caution">
    <text evidence="2">The sequence shown here is derived from an EMBL/GenBank/DDBJ whole genome shotgun (WGS) entry which is preliminary data.</text>
</comment>
<dbReference type="RefSeq" id="WP_043676391.1">
    <property type="nucleotide sequence ID" value="NZ_BDCI01000022.1"/>
</dbReference>
<evidence type="ECO:0000259" key="1">
    <source>
        <dbReference type="PROSITE" id="PS51459"/>
    </source>
</evidence>
<sequence>MAYGNRTYIWEDPDWPDLRYDAERLTGPLAEVAQRQGHLLGRLADTEQAVREQAGLATLTEDVVKTSEIEGELLNAASVRSSIARHLGVDIGAAAPTDRNVDGVVQMVLDATVHHDQAVTPERLFGWHAGLFPTGHSGISRVRVGGWRTDATGPMEVVSGSYGRQRVHFEAPPATRLDTEMRRFLDWFNRDATESPIVKAGLAHLWFVTVHPFDDGNGRIARALGDLWLARADRSSLRFYSLSAQIQRDRNAYYTILERTQKGTLDVTEWLLWFLAALQRSIAHADEAVDTVLTKTRFWRTWRQAPMNARQIAMLNRLMDGFQGKLTTRKWSIITKCSQDSALRDINELVELGVLRRSDSGGRSTSYEVVQP</sequence>
<dbReference type="InterPro" id="IPR003812">
    <property type="entry name" value="Fido"/>
</dbReference>
<dbReference type="Gene3D" id="1.10.3290.10">
    <property type="entry name" value="Fido-like domain"/>
    <property type="match status" value="1"/>
</dbReference>